<dbReference type="Pfam" id="PF07291">
    <property type="entry name" value="MauE"/>
    <property type="match status" value="1"/>
</dbReference>
<evidence type="ECO:0000256" key="5">
    <source>
        <dbReference type="SAM" id="Phobius"/>
    </source>
</evidence>
<keyword evidence="8" id="KW-1185">Reference proteome</keyword>
<feature type="domain" description="Methylamine utilisation protein MauE" evidence="6">
    <location>
        <begin position="4"/>
        <end position="128"/>
    </location>
</feature>
<dbReference type="GO" id="GO:0030416">
    <property type="term" value="P:methylamine metabolic process"/>
    <property type="evidence" value="ECO:0007669"/>
    <property type="project" value="InterPro"/>
</dbReference>
<evidence type="ECO:0000313" key="8">
    <source>
        <dbReference type="Proteomes" id="UP000590740"/>
    </source>
</evidence>
<comment type="subcellular location">
    <subcellularLocation>
        <location evidence="1">Membrane</location>
        <topology evidence="1">Multi-pass membrane protein</topology>
    </subcellularLocation>
</comment>
<keyword evidence="4 5" id="KW-0472">Membrane</keyword>
<protein>
    <submittedName>
        <fullName evidence="7">Putative membrane protein YphA (DoxX/SURF4 family)</fullName>
    </submittedName>
</protein>
<feature type="transmembrane region" description="Helical" evidence="5">
    <location>
        <begin position="72"/>
        <end position="92"/>
    </location>
</feature>
<dbReference type="EMBL" id="JACHIG010000011">
    <property type="protein sequence ID" value="MBB5034705.1"/>
    <property type="molecule type" value="Genomic_DNA"/>
</dbReference>
<gene>
    <name evidence="7" type="ORF">HNQ65_004313</name>
</gene>
<name>A0A7W7YEG0_9BACT</name>
<keyword evidence="3 5" id="KW-1133">Transmembrane helix</keyword>
<evidence type="ECO:0000259" key="6">
    <source>
        <dbReference type="Pfam" id="PF07291"/>
    </source>
</evidence>
<feature type="transmembrane region" description="Helical" evidence="5">
    <location>
        <begin position="112"/>
        <end position="130"/>
    </location>
</feature>
<feature type="transmembrane region" description="Helical" evidence="5">
    <location>
        <begin position="42"/>
        <end position="65"/>
    </location>
</feature>
<dbReference type="AlphaFoldDB" id="A0A7W7YEG0"/>
<evidence type="ECO:0000256" key="4">
    <source>
        <dbReference type="ARBA" id="ARBA00023136"/>
    </source>
</evidence>
<sequence>MLRLLLHFFFGGVFVYAGILKAADPMSFLDDIRSFDLLGDPWAAWLAMGLPWLEILAGLAVMSGVLRSGGLLVLNGSLLVFLAAISISWGRGIDIRCGCFGHADATSNYRDLILRDILLLIGGLVLVWHGKPRSKA</sequence>
<evidence type="ECO:0000256" key="2">
    <source>
        <dbReference type="ARBA" id="ARBA00022692"/>
    </source>
</evidence>
<accession>A0A7W7YEG0</accession>
<dbReference type="InterPro" id="IPR009908">
    <property type="entry name" value="Methylamine_util_MauE"/>
</dbReference>
<proteinExistence type="predicted"/>
<evidence type="ECO:0000313" key="7">
    <source>
        <dbReference type="EMBL" id="MBB5034705.1"/>
    </source>
</evidence>
<dbReference type="RefSeq" id="WP_184342776.1">
    <property type="nucleotide sequence ID" value="NZ_JACHIG010000011.1"/>
</dbReference>
<evidence type="ECO:0000256" key="1">
    <source>
        <dbReference type="ARBA" id="ARBA00004141"/>
    </source>
</evidence>
<reference evidence="7 8" key="1">
    <citation type="submission" date="2020-08" db="EMBL/GenBank/DDBJ databases">
        <title>Genomic Encyclopedia of Type Strains, Phase IV (KMG-IV): sequencing the most valuable type-strain genomes for metagenomic binning, comparative biology and taxonomic classification.</title>
        <authorList>
            <person name="Goeker M."/>
        </authorList>
    </citation>
    <scope>NUCLEOTIDE SEQUENCE [LARGE SCALE GENOMIC DNA]</scope>
    <source>
        <strain evidence="7 8">DSM 12252</strain>
    </source>
</reference>
<dbReference type="GO" id="GO:0016020">
    <property type="term" value="C:membrane"/>
    <property type="evidence" value="ECO:0007669"/>
    <property type="project" value="UniProtKB-SubCell"/>
</dbReference>
<dbReference type="Proteomes" id="UP000590740">
    <property type="component" value="Unassembled WGS sequence"/>
</dbReference>
<evidence type="ECO:0000256" key="3">
    <source>
        <dbReference type="ARBA" id="ARBA00022989"/>
    </source>
</evidence>
<comment type="caution">
    <text evidence="7">The sequence shown here is derived from an EMBL/GenBank/DDBJ whole genome shotgun (WGS) entry which is preliminary data.</text>
</comment>
<dbReference type="UniPathway" id="UPA00895"/>
<keyword evidence="2 5" id="KW-0812">Transmembrane</keyword>
<organism evidence="7 8">
    <name type="scientific">Prosthecobacter vanneervenii</name>
    <dbReference type="NCBI Taxonomy" id="48466"/>
    <lineage>
        <taxon>Bacteria</taxon>
        <taxon>Pseudomonadati</taxon>
        <taxon>Verrucomicrobiota</taxon>
        <taxon>Verrucomicrobiia</taxon>
        <taxon>Verrucomicrobiales</taxon>
        <taxon>Verrucomicrobiaceae</taxon>
        <taxon>Prosthecobacter</taxon>
    </lineage>
</organism>